<sequence length="462" mass="50337">MNREFFTHFLMLSSWQIFAIFAFLGLMFFSIKKLRDKKFSFSFRMIFALIVGLILGFFLQFLANFPNEAEAKAIVWFGEAKHWLGFFGAVFVAFIKMLVIPLVFACIVKVIVEIDKDIKISSLLGVSLFWILFSTTLAAILGLSLAVMFDLGSNLTMQESSRQIREISSFTSILLNLIPSNIINAMSRENIIAIVIFAFLVGICAKNISKKEEYEKPFESFKNLAISFYGLMMQMTTMVIRFMPYAVVCMMANVILSNGFEAMKTAGLFIALSFLAMFLMFGIHFLILLSQGLNPLIYAKKAFSVWVFAFSSRSSLATLPLTISTLQNKLGVSSAVANFVASIGATMGLNGCAGYFPAMSAVLVASLLGVEVDFSFALMVVLVALLGSLGIAGVPGSGTMAASIMLAGIGFGDNFVLLGLVLAIDPIVDMARTASNVSGAMTSALCTAKNLNAIDKELYLKS</sequence>
<feature type="transmembrane region" description="Helical" evidence="7">
    <location>
        <begin position="228"/>
        <end position="256"/>
    </location>
</feature>
<dbReference type="Proteomes" id="UP000237472">
    <property type="component" value="Unassembled WGS sequence"/>
</dbReference>
<dbReference type="Gene3D" id="1.10.3860.10">
    <property type="entry name" value="Sodium:dicarboxylate symporter"/>
    <property type="match status" value="1"/>
</dbReference>
<dbReference type="PRINTS" id="PR00173">
    <property type="entry name" value="EDTRNSPORT"/>
</dbReference>
<evidence type="ECO:0000313" key="9">
    <source>
        <dbReference type="EMBL" id="PHY91608.1"/>
    </source>
</evidence>
<dbReference type="SUPFAM" id="SSF118215">
    <property type="entry name" value="Proton glutamate symport protein"/>
    <property type="match status" value="1"/>
</dbReference>
<evidence type="ECO:0000256" key="1">
    <source>
        <dbReference type="ARBA" id="ARBA00004141"/>
    </source>
</evidence>
<reference evidence="9" key="2">
    <citation type="submission" date="2015-06" db="EMBL/GenBank/DDBJ databases">
        <authorList>
            <person name="Hoefler B.C."/>
            <person name="Straight P.D."/>
        </authorList>
    </citation>
    <scope>NUCLEOTIDE SEQUENCE [LARGE SCALE GENOMIC DNA]</scope>
    <source>
        <strain evidence="9">73/13</strain>
    </source>
</reference>
<keyword evidence="11" id="KW-1185">Reference proteome</keyword>
<dbReference type="Proteomes" id="UP000811399">
    <property type="component" value="Unassembled WGS sequence"/>
</dbReference>
<keyword evidence="4 7" id="KW-0812">Transmembrane</keyword>
<feature type="transmembrane region" description="Helical" evidence="7">
    <location>
        <begin position="83"/>
        <end position="111"/>
    </location>
</feature>
<dbReference type="InterPro" id="IPR036458">
    <property type="entry name" value="Na:dicarbo_symporter_sf"/>
</dbReference>
<dbReference type="AlphaFoldDB" id="A0A2G4R4V9"/>
<feature type="transmembrane region" description="Helical" evidence="7">
    <location>
        <begin position="6"/>
        <end position="29"/>
    </location>
</feature>
<dbReference type="InterPro" id="IPR001991">
    <property type="entry name" value="Na-dicarboxylate_symporter"/>
</dbReference>
<evidence type="ECO:0000256" key="3">
    <source>
        <dbReference type="ARBA" id="ARBA00022448"/>
    </source>
</evidence>
<feature type="transmembrane region" description="Helical" evidence="7">
    <location>
        <begin position="191"/>
        <end position="208"/>
    </location>
</feature>
<feature type="transmembrane region" description="Helical" evidence="7">
    <location>
        <begin position="268"/>
        <end position="291"/>
    </location>
</feature>
<evidence type="ECO:0000313" key="8">
    <source>
        <dbReference type="EMBL" id="MBS4240248.1"/>
    </source>
</evidence>
<evidence type="ECO:0000313" key="11">
    <source>
        <dbReference type="Proteomes" id="UP000811399"/>
    </source>
</evidence>
<dbReference type="PANTHER" id="PTHR42865:SF5">
    <property type="entry name" value="L-CYSTINE TRANSPORTER TCYP"/>
    <property type="match status" value="1"/>
</dbReference>
<evidence type="ECO:0000313" key="10">
    <source>
        <dbReference type="Proteomes" id="UP000237472"/>
    </source>
</evidence>
<evidence type="ECO:0000256" key="2">
    <source>
        <dbReference type="ARBA" id="ARBA00006148"/>
    </source>
</evidence>
<dbReference type="OrthoDB" id="9766690at2"/>
<name>A0A2G4R4V9_9BACT</name>
<accession>A0A2G4R4V9</accession>
<feature type="transmembrane region" description="Helical" evidence="7">
    <location>
        <begin position="41"/>
        <end position="63"/>
    </location>
</feature>
<organism evidence="9 10">
    <name type="scientific">Campylobacter vulpis</name>
    <dbReference type="NCBI Taxonomy" id="1655500"/>
    <lineage>
        <taxon>Bacteria</taxon>
        <taxon>Pseudomonadati</taxon>
        <taxon>Campylobacterota</taxon>
        <taxon>Epsilonproteobacteria</taxon>
        <taxon>Campylobacterales</taxon>
        <taxon>Campylobacteraceae</taxon>
        <taxon>Campylobacter</taxon>
    </lineage>
</organism>
<comment type="caution">
    <text evidence="9">The sequence shown here is derived from an EMBL/GenBank/DDBJ whole genome shotgun (WGS) entry which is preliminary data.</text>
</comment>
<evidence type="ECO:0000256" key="5">
    <source>
        <dbReference type="ARBA" id="ARBA00022989"/>
    </source>
</evidence>
<gene>
    <name evidence="9" type="ORF">AA994_02325</name>
    <name evidence="8" type="ORF">CVU5213_00615</name>
</gene>
<keyword evidence="6 7" id="KW-0472">Membrane</keyword>
<proteinExistence type="inferred from homology"/>
<evidence type="ECO:0000256" key="4">
    <source>
        <dbReference type="ARBA" id="ARBA00022692"/>
    </source>
</evidence>
<dbReference type="GeneID" id="77267126"/>
<dbReference type="PANTHER" id="PTHR42865">
    <property type="entry name" value="PROTON/GLUTAMATE-ASPARTATE SYMPORTER"/>
    <property type="match status" value="1"/>
</dbReference>
<feature type="transmembrane region" description="Helical" evidence="7">
    <location>
        <begin position="401"/>
        <end position="424"/>
    </location>
</feature>
<comment type="similarity">
    <text evidence="2">Belongs to the dicarboxylate/amino acid:cation symporter (DAACS) (TC 2.A.23) family.</text>
</comment>
<reference evidence="8" key="3">
    <citation type="submission" date="2019-07" db="EMBL/GenBank/DDBJ databases">
        <authorList>
            <person name="Miller W.G."/>
        </authorList>
    </citation>
    <scope>NUCLEOTIDE SEQUENCE</scope>
    <source>
        <strain evidence="8">52/13</strain>
    </source>
</reference>
<dbReference type="Pfam" id="PF00375">
    <property type="entry name" value="SDF"/>
    <property type="match status" value="1"/>
</dbReference>
<comment type="subcellular location">
    <subcellularLocation>
        <location evidence="1">Membrane</location>
        <topology evidence="1">Multi-pass membrane protein</topology>
    </subcellularLocation>
</comment>
<dbReference type="RefSeq" id="WP_099461153.1">
    <property type="nucleotide sequence ID" value="NZ_CP041617.1"/>
</dbReference>
<dbReference type="EMBL" id="LDWY01000026">
    <property type="protein sequence ID" value="PHY91608.1"/>
    <property type="molecule type" value="Genomic_DNA"/>
</dbReference>
<feature type="transmembrane region" description="Helical" evidence="7">
    <location>
        <begin position="335"/>
        <end position="356"/>
    </location>
</feature>
<dbReference type="GO" id="GO:0015184">
    <property type="term" value="F:L-cystine transmembrane transporter activity"/>
    <property type="evidence" value="ECO:0007669"/>
    <property type="project" value="TreeGrafter"/>
</dbReference>
<dbReference type="GO" id="GO:0005886">
    <property type="term" value="C:plasma membrane"/>
    <property type="evidence" value="ECO:0007669"/>
    <property type="project" value="TreeGrafter"/>
</dbReference>
<feature type="transmembrane region" description="Helical" evidence="7">
    <location>
        <begin position="303"/>
        <end position="323"/>
    </location>
</feature>
<reference evidence="10" key="1">
    <citation type="submission" date="2015-06" db="EMBL/GenBank/DDBJ databases">
        <authorList>
            <person name="Parisi A."/>
            <person name="Chiara M."/>
            <person name="Florio D."/>
            <person name="Miccolupo A."/>
            <person name="Manzari C."/>
            <person name="Mion D."/>
            <person name="Caruso M."/>
            <person name="D'erchia A.M."/>
            <person name="Zanoni R."/>
        </authorList>
    </citation>
    <scope>NUCLEOTIDE SEQUENCE [LARGE SCALE GENOMIC DNA]</scope>
    <source>
        <strain evidence="10">73/13</strain>
    </source>
</reference>
<keyword evidence="3" id="KW-0813">Transport</keyword>
<reference evidence="8 11" key="4">
    <citation type="journal article" date="2021" name="Syst. Appl. Microbiol.">
        <title>nCampylobacter vulpis sp. nov. isolated from wild red foxes.</title>
        <authorList>
            <person name="Parisi A."/>
            <person name="Chiara M."/>
            <person name="Caffara M."/>
            <person name="Mion D."/>
            <person name="Miller W.G."/>
            <person name="Caruso M."/>
            <person name="Manzari C."/>
            <person name="Florio D."/>
            <person name="Capozzi L."/>
            <person name="D'Erchia A.M."/>
            <person name="Manzulli V."/>
            <person name="Zanoni R.G."/>
        </authorList>
    </citation>
    <scope>NUCLEOTIDE SEQUENCE [LARGE SCALE GENOMIC DNA]</scope>
    <source>
        <strain evidence="8 11">52/13</strain>
    </source>
</reference>
<feature type="transmembrane region" description="Helical" evidence="7">
    <location>
        <begin position="123"/>
        <end position="147"/>
    </location>
</feature>
<evidence type="ECO:0000256" key="7">
    <source>
        <dbReference type="SAM" id="Phobius"/>
    </source>
</evidence>
<protein>
    <submittedName>
        <fullName evidence="8">Cation:dicarboxylase symporter family transporter</fullName>
    </submittedName>
    <submittedName>
        <fullName evidence="9">Sodium:dicarboxylate symporter</fullName>
    </submittedName>
</protein>
<dbReference type="EMBL" id="VJYU01000001">
    <property type="protein sequence ID" value="MBS4240248.1"/>
    <property type="molecule type" value="Genomic_DNA"/>
</dbReference>
<keyword evidence="5 7" id="KW-1133">Transmembrane helix</keyword>
<evidence type="ECO:0000256" key="6">
    <source>
        <dbReference type="ARBA" id="ARBA00023136"/>
    </source>
</evidence>
<dbReference type="GO" id="GO:0015293">
    <property type="term" value="F:symporter activity"/>
    <property type="evidence" value="ECO:0007669"/>
    <property type="project" value="InterPro"/>
</dbReference>